<keyword evidence="3" id="KW-1185">Reference proteome</keyword>
<dbReference type="EMBL" id="AZBU02000015">
    <property type="protein sequence ID" value="TKR57467.1"/>
    <property type="molecule type" value="Genomic_DNA"/>
</dbReference>
<dbReference type="PANTHER" id="PTHR10974:SF75">
    <property type="entry name" value="SULFATASE DOMAIN-CONTAINING PROTEIN"/>
    <property type="match status" value="1"/>
</dbReference>
<protein>
    <submittedName>
        <fullName evidence="2">Uncharacterized protein</fullName>
    </submittedName>
</protein>
<evidence type="ECO:0000313" key="3">
    <source>
        <dbReference type="Proteomes" id="UP000298663"/>
    </source>
</evidence>
<evidence type="ECO:0000313" key="2">
    <source>
        <dbReference type="EMBL" id="TKR57467.1"/>
    </source>
</evidence>
<dbReference type="STRING" id="34508.A0A4U5LNJ9"/>
<feature type="transmembrane region" description="Helical" evidence="1">
    <location>
        <begin position="15"/>
        <end position="37"/>
    </location>
</feature>
<organism evidence="2 3">
    <name type="scientific">Steinernema carpocapsae</name>
    <name type="common">Entomopathogenic nematode</name>
    <dbReference type="NCBI Taxonomy" id="34508"/>
    <lineage>
        <taxon>Eukaryota</taxon>
        <taxon>Metazoa</taxon>
        <taxon>Ecdysozoa</taxon>
        <taxon>Nematoda</taxon>
        <taxon>Chromadorea</taxon>
        <taxon>Rhabditida</taxon>
        <taxon>Tylenchina</taxon>
        <taxon>Panagrolaimomorpha</taxon>
        <taxon>Strongyloidoidea</taxon>
        <taxon>Steinernematidae</taxon>
        <taxon>Steinernema</taxon>
    </lineage>
</organism>
<proteinExistence type="predicted"/>
<comment type="caution">
    <text evidence="2">The sequence shown here is derived from an EMBL/GenBank/DDBJ whole genome shotgun (WGS) entry which is preliminary data.</text>
</comment>
<dbReference type="InterPro" id="IPR004245">
    <property type="entry name" value="DUF229"/>
</dbReference>
<keyword evidence="1" id="KW-0812">Transmembrane</keyword>
<evidence type="ECO:0000256" key="1">
    <source>
        <dbReference type="SAM" id="Phobius"/>
    </source>
</evidence>
<keyword evidence="1" id="KW-0472">Membrane</keyword>
<reference evidence="2 3" key="2">
    <citation type="journal article" date="2019" name="G3 (Bethesda)">
        <title>Hybrid Assembly of the Genome of the Entomopathogenic Nematode Steinernema carpocapsae Identifies the X-Chromosome.</title>
        <authorList>
            <person name="Serra L."/>
            <person name="Macchietto M."/>
            <person name="Macias-Munoz A."/>
            <person name="McGill C.J."/>
            <person name="Rodriguez I.M."/>
            <person name="Rodriguez B."/>
            <person name="Murad R."/>
            <person name="Mortazavi A."/>
        </authorList>
    </citation>
    <scope>NUCLEOTIDE SEQUENCE [LARGE SCALE GENOMIC DNA]</scope>
    <source>
        <strain evidence="2 3">ALL</strain>
    </source>
</reference>
<accession>A0A4U5LNJ9</accession>
<dbReference type="Proteomes" id="UP000298663">
    <property type="component" value="Unassembled WGS sequence"/>
</dbReference>
<reference evidence="2 3" key="1">
    <citation type="journal article" date="2015" name="Genome Biol.">
        <title>Comparative genomics of Steinernema reveals deeply conserved gene regulatory networks.</title>
        <authorList>
            <person name="Dillman A.R."/>
            <person name="Macchietto M."/>
            <person name="Porter C.F."/>
            <person name="Rogers A."/>
            <person name="Williams B."/>
            <person name="Antoshechkin I."/>
            <person name="Lee M.M."/>
            <person name="Goodwin Z."/>
            <person name="Lu X."/>
            <person name="Lewis E.E."/>
            <person name="Goodrich-Blair H."/>
            <person name="Stock S.P."/>
            <person name="Adams B.J."/>
            <person name="Sternberg P.W."/>
            <person name="Mortazavi A."/>
        </authorList>
    </citation>
    <scope>NUCLEOTIDE SEQUENCE [LARGE SCALE GENOMIC DNA]</scope>
    <source>
        <strain evidence="2 3">ALL</strain>
    </source>
</reference>
<gene>
    <name evidence="2" type="ORF">L596_030729</name>
</gene>
<dbReference type="OrthoDB" id="5828876at2759"/>
<dbReference type="GO" id="GO:0005615">
    <property type="term" value="C:extracellular space"/>
    <property type="evidence" value="ECO:0007669"/>
    <property type="project" value="TreeGrafter"/>
</dbReference>
<dbReference type="AlphaFoldDB" id="A0A4U5LNJ9"/>
<keyword evidence="1" id="KW-1133">Transmembrane helix</keyword>
<dbReference type="PANTHER" id="PTHR10974">
    <property type="entry name" value="FI08016P-RELATED"/>
    <property type="match status" value="1"/>
</dbReference>
<sequence>MTYLNEKPNPYRKGFLISLASLFCVAVLLVNLSSNIIEMNVSQIKSQTFEKTALSKEERFVPQCQLPYMDPWDPDIRKFDDPNYKPPCKKTGKQLTQLTDGKVVLDKEFKGRCQARCLWPVNDKNYKPDIWKDVKDFIAKCDVVEVHCTSEGSNKAKYQFIHSQIVERKTTTLTGRSQNHVPL</sequence>
<name>A0A4U5LNJ9_STECR</name>